<dbReference type="PANTHER" id="PTHR33491">
    <property type="entry name" value="OSJNBA0016N04.9 PROTEIN"/>
    <property type="match status" value="1"/>
</dbReference>
<evidence type="ECO:0000313" key="7">
    <source>
        <dbReference type="EMBL" id="KAI7734125.1"/>
    </source>
</evidence>
<dbReference type="PROSITE" id="PS00010">
    <property type="entry name" value="ASX_HYDROXYL"/>
    <property type="match status" value="1"/>
</dbReference>
<keyword evidence="8" id="KW-1185">Reference proteome</keyword>
<dbReference type="EMBL" id="JAMZMK010009824">
    <property type="protein sequence ID" value="KAI7734125.1"/>
    <property type="molecule type" value="Genomic_DNA"/>
</dbReference>
<protein>
    <recommendedName>
        <fullName evidence="6">EGF-like domain-containing protein</fullName>
    </recommendedName>
</protein>
<dbReference type="Pfam" id="PF13947">
    <property type="entry name" value="GUB_WAK_bind"/>
    <property type="match status" value="1"/>
</dbReference>
<dbReference type="SUPFAM" id="SSF57196">
    <property type="entry name" value="EGF/Laminin"/>
    <property type="match status" value="1"/>
</dbReference>
<dbReference type="Proteomes" id="UP001206925">
    <property type="component" value="Unassembled WGS sequence"/>
</dbReference>
<proteinExistence type="predicted"/>
<dbReference type="GO" id="GO:0016020">
    <property type="term" value="C:membrane"/>
    <property type="evidence" value="ECO:0007669"/>
    <property type="project" value="UniProtKB-SubCell"/>
</dbReference>
<dbReference type="GO" id="GO:0005509">
    <property type="term" value="F:calcium ion binding"/>
    <property type="evidence" value="ECO:0007669"/>
    <property type="project" value="InterPro"/>
</dbReference>
<dbReference type="InterPro" id="IPR001881">
    <property type="entry name" value="EGF-like_Ca-bd_dom"/>
</dbReference>
<dbReference type="InterPro" id="IPR025287">
    <property type="entry name" value="WAK_GUB"/>
</dbReference>
<reference evidence="7" key="1">
    <citation type="submission" date="2022-06" db="EMBL/GenBank/DDBJ databases">
        <title>Uncovering the hologenomic basis of an extraordinary plant invasion.</title>
        <authorList>
            <person name="Bieker V.C."/>
            <person name="Martin M.D."/>
            <person name="Gilbert T."/>
            <person name="Hodgins K."/>
            <person name="Battlay P."/>
            <person name="Petersen B."/>
            <person name="Wilson J."/>
        </authorList>
    </citation>
    <scope>NUCLEOTIDE SEQUENCE</scope>
    <source>
        <strain evidence="7">AA19_3_7</strain>
        <tissue evidence="7">Leaf</tissue>
    </source>
</reference>
<keyword evidence="2 5" id="KW-0245">EGF-like domain</keyword>
<dbReference type="InterPro" id="IPR049883">
    <property type="entry name" value="NOTCH1_EGF-like"/>
</dbReference>
<evidence type="ECO:0000256" key="2">
    <source>
        <dbReference type="ARBA" id="ARBA00022536"/>
    </source>
</evidence>
<gene>
    <name evidence="7" type="ORF">M8C21_021780</name>
</gene>
<dbReference type="PROSITE" id="PS50026">
    <property type="entry name" value="EGF_3"/>
    <property type="match status" value="2"/>
</dbReference>
<evidence type="ECO:0000259" key="6">
    <source>
        <dbReference type="PROSITE" id="PS50026"/>
    </source>
</evidence>
<dbReference type="PROSITE" id="PS01187">
    <property type="entry name" value="EGF_CA"/>
    <property type="match status" value="1"/>
</dbReference>
<accession>A0AAD5G9D8</accession>
<dbReference type="SMART" id="SM00181">
    <property type="entry name" value="EGF"/>
    <property type="match status" value="2"/>
</dbReference>
<dbReference type="InterPro" id="IPR000152">
    <property type="entry name" value="EGF-type_Asp/Asn_hydroxyl_site"/>
</dbReference>
<organism evidence="7 8">
    <name type="scientific">Ambrosia artemisiifolia</name>
    <name type="common">Common ragweed</name>
    <dbReference type="NCBI Taxonomy" id="4212"/>
    <lineage>
        <taxon>Eukaryota</taxon>
        <taxon>Viridiplantae</taxon>
        <taxon>Streptophyta</taxon>
        <taxon>Embryophyta</taxon>
        <taxon>Tracheophyta</taxon>
        <taxon>Spermatophyta</taxon>
        <taxon>Magnoliopsida</taxon>
        <taxon>eudicotyledons</taxon>
        <taxon>Gunneridae</taxon>
        <taxon>Pentapetalae</taxon>
        <taxon>asterids</taxon>
        <taxon>campanulids</taxon>
        <taxon>Asterales</taxon>
        <taxon>Asteraceae</taxon>
        <taxon>Asteroideae</taxon>
        <taxon>Heliantheae alliance</taxon>
        <taxon>Heliantheae</taxon>
        <taxon>Ambrosia</taxon>
    </lineage>
</organism>
<comment type="caution">
    <text evidence="7">The sequence shown here is derived from an EMBL/GenBank/DDBJ whole genome shotgun (WGS) entry which is preliminary data.</text>
</comment>
<evidence type="ECO:0000313" key="8">
    <source>
        <dbReference type="Proteomes" id="UP001206925"/>
    </source>
</evidence>
<dbReference type="CDD" id="cd00054">
    <property type="entry name" value="EGF_CA"/>
    <property type="match status" value="1"/>
</dbReference>
<evidence type="ECO:0000256" key="3">
    <source>
        <dbReference type="ARBA" id="ARBA00022729"/>
    </source>
</evidence>
<keyword evidence="3" id="KW-0732">Signal</keyword>
<feature type="domain" description="EGF-like" evidence="6">
    <location>
        <begin position="294"/>
        <end position="328"/>
    </location>
</feature>
<dbReference type="InterPro" id="IPR018097">
    <property type="entry name" value="EGF_Ca-bd_CS"/>
</dbReference>
<comment type="caution">
    <text evidence="5">Lacks conserved residue(s) required for the propagation of feature annotation.</text>
</comment>
<name>A0AAD5G9D8_AMBAR</name>
<dbReference type="AlphaFoldDB" id="A0AAD5G9D8"/>
<keyword evidence="4" id="KW-1015">Disulfide bond</keyword>
<dbReference type="Pfam" id="PF07645">
    <property type="entry name" value="EGF_CA"/>
    <property type="match status" value="1"/>
</dbReference>
<dbReference type="SMART" id="SM00179">
    <property type="entry name" value="EGF_CA"/>
    <property type="match status" value="1"/>
</dbReference>
<dbReference type="Gene3D" id="2.90.20.10">
    <property type="entry name" value="Plasmodium vivax P25 domain"/>
    <property type="match status" value="1"/>
</dbReference>
<feature type="non-terminal residue" evidence="7">
    <location>
        <position position="361"/>
    </location>
</feature>
<feature type="domain" description="EGF-like" evidence="6">
    <location>
        <begin position="249"/>
        <end position="293"/>
    </location>
</feature>
<dbReference type="InterPro" id="IPR000742">
    <property type="entry name" value="EGF"/>
</dbReference>
<dbReference type="GO" id="GO:0030247">
    <property type="term" value="F:polysaccharide binding"/>
    <property type="evidence" value="ECO:0007669"/>
    <property type="project" value="InterPro"/>
</dbReference>
<comment type="subcellular location">
    <subcellularLocation>
        <location evidence="1">Membrane</location>
        <topology evidence="1">Single-pass membrane protein</topology>
    </subcellularLocation>
</comment>
<evidence type="ECO:0000256" key="5">
    <source>
        <dbReference type="PROSITE-ProRule" id="PRU00076"/>
    </source>
</evidence>
<evidence type="ECO:0000256" key="1">
    <source>
        <dbReference type="ARBA" id="ARBA00004167"/>
    </source>
</evidence>
<sequence>SQETNNTKPGCPSKCGNLSVPYPFGIGSGSVCSIGPWYDIICDTSQDPPKAFLPLPVFSYSQEYDSPNGTFSPVEVVGISLTGGHVRIRNTISSCCFDSSGGITRFNAADQVVATCFTLSQLNKYYAIGCYDLAYISPVRGIDDKHFRSGCVSVCSNPQDIIAGSCTGIGCCETSLPKDVTTYLSTIGSFNNHTSIRSFSKCGYSFLGEQSSFKFRGASDLSDLDFIKRTLESVPVVLDWVIGNRSCDEYKNTSDYYCKSNSFCVDSESGNGGYRCTCNNGYQGNPYLSPGCQDIDECADPKGNPCFGICSNFPGHFNCSCPDGYEMEERMGGVAPLEIQSPQRSGYHLELYSGFYLYLLG</sequence>
<evidence type="ECO:0000256" key="4">
    <source>
        <dbReference type="ARBA" id="ARBA00023157"/>
    </source>
</evidence>